<dbReference type="KEGG" id="eaj:Q3M24_11555"/>
<evidence type="ECO:0000313" key="1">
    <source>
        <dbReference type="EMBL" id="XCN75328.1"/>
    </source>
</evidence>
<dbReference type="Gene3D" id="3.40.1260.10">
    <property type="entry name" value="DsrEFH-like"/>
    <property type="match status" value="1"/>
</dbReference>
<dbReference type="InterPro" id="IPR027396">
    <property type="entry name" value="DsrEFH-like"/>
</dbReference>
<dbReference type="SUPFAM" id="SSF75169">
    <property type="entry name" value="DsrEFH-like"/>
    <property type="match status" value="1"/>
</dbReference>
<dbReference type="AlphaFoldDB" id="A0AAU8M1F6"/>
<sequence length="116" mass="12794">MMKKTMIFAFQGNPLCFIHVLLNALNMAEQGMEGKIILEGESVKLVPEMAKSDHFLNKMYTKAKEEEVIFGACRVCSSKLGVLEAVIAENIPLVGGMSGHPPMSEYIKQGYTIITL</sequence>
<proteinExistence type="predicted"/>
<reference evidence="1" key="1">
    <citation type="journal article" date="2024" name="Syst. Appl. Microbiol.">
        <title>First single-strain enrichments of Electrothrix cable bacteria, description of E. aestuarii sp. nov. and E. rattekaaiensis sp. nov., and proposal of a cable bacteria taxonomy following the rules of the SeqCode.</title>
        <authorList>
            <person name="Plum-Jensen L.E."/>
            <person name="Schramm A."/>
            <person name="Marshall I.P.G."/>
        </authorList>
    </citation>
    <scope>NUCLEOTIDE SEQUENCE</scope>
    <source>
        <strain evidence="1">Rat1</strain>
    </source>
</reference>
<accession>A0AAU8M1F6</accession>
<gene>
    <name evidence="1" type="ORF">Q3M24_11555</name>
</gene>
<reference evidence="1" key="2">
    <citation type="submission" date="2024-06" db="EMBL/GenBank/DDBJ databases">
        <authorList>
            <person name="Plum-Jensen L.E."/>
            <person name="Schramm A."/>
            <person name="Marshall I.P.G."/>
        </authorList>
    </citation>
    <scope>NUCLEOTIDE SEQUENCE</scope>
    <source>
        <strain evidence="1">Rat1</strain>
    </source>
</reference>
<name>A0AAU8M1F6_9BACT</name>
<organism evidence="1">
    <name type="scientific">Candidatus Electrothrix aestuarii</name>
    <dbReference type="NCBI Taxonomy" id="3062594"/>
    <lineage>
        <taxon>Bacteria</taxon>
        <taxon>Pseudomonadati</taxon>
        <taxon>Thermodesulfobacteriota</taxon>
        <taxon>Desulfobulbia</taxon>
        <taxon>Desulfobulbales</taxon>
        <taxon>Desulfobulbaceae</taxon>
        <taxon>Candidatus Electrothrix</taxon>
    </lineage>
</organism>
<dbReference type="EMBL" id="CP159373">
    <property type="protein sequence ID" value="XCN75328.1"/>
    <property type="molecule type" value="Genomic_DNA"/>
</dbReference>
<protein>
    <submittedName>
        <fullName evidence="1">Cytoplasmic protein</fullName>
    </submittedName>
</protein>